<proteinExistence type="predicted"/>
<protein>
    <submittedName>
        <fullName evidence="1">Uncharacterized protein</fullName>
    </submittedName>
</protein>
<name>A0A450W0B1_9GAMM</name>
<evidence type="ECO:0000313" key="1">
    <source>
        <dbReference type="EMBL" id="VFK10507.1"/>
    </source>
</evidence>
<reference evidence="1" key="1">
    <citation type="submission" date="2019-02" db="EMBL/GenBank/DDBJ databases">
        <authorList>
            <person name="Gruber-Vodicka R. H."/>
            <person name="Seah K. B. B."/>
        </authorList>
    </citation>
    <scope>NUCLEOTIDE SEQUENCE</scope>
    <source>
        <strain evidence="1">BECK_S312</strain>
        <strain evidence="2">BECK_S426</strain>
    </source>
</reference>
<gene>
    <name evidence="1" type="ORF">BECKLPF1236A_GA0070988_100395</name>
    <name evidence="2" type="ORF">BECKLPF1236C_GA0070990_100395</name>
</gene>
<dbReference type="EMBL" id="CAADFP010000039">
    <property type="protein sequence ID" value="VFK26830.1"/>
    <property type="molecule type" value="Genomic_DNA"/>
</dbReference>
<evidence type="ECO:0000313" key="2">
    <source>
        <dbReference type="EMBL" id="VFK26830.1"/>
    </source>
</evidence>
<organism evidence="1">
    <name type="scientific">Candidatus Kentrum sp. LPFa</name>
    <dbReference type="NCBI Taxonomy" id="2126335"/>
    <lineage>
        <taxon>Bacteria</taxon>
        <taxon>Pseudomonadati</taxon>
        <taxon>Pseudomonadota</taxon>
        <taxon>Gammaproteobacteria</taxon>
        <taxon>Candidatus Kentrum</taxon>
    </lineage>
</organism>
<accession>A0A450W0B1</accession>
<dbReference type="EMBL" id="CAADFM010000039">
    <property type="protein sequence ID" value="VFK10507.1"/>
    <property type="molecule type" value="Genomic_DNA"/>
</dbReference>
<dbReference type="AlphaFoldDB" id="A0A450W0B1"/>
<sequence length="83" mass="9470">MFPISMLGFVPHPNLRAALHAQTFLDMSCQPFIDFRMPRNGLLRAIRWIPVNIVPTSMPQEKTSPALQVFDEFAPFHTAISFI</sequence>